<feature type="compositionally biased region" description="Low complexity" evidence="8">
    <location>
        <begin position="23"/>
        <end position="38"/>
    </location>
</feature>
<proteinExistence type="inferred from homology"/>
<evidence type="ECO:0000313" key="10">
    <source>
        <dbReference type="EMBL" id="KAF7805937.1"/>
    </source>
</evidence>
<accession>A0A834SRA2</accession>
<gene>
    <name evidence="10" type="ORF">G2W53_038098</name>
</gene>
<comment type="similarity">
    <text evidence="1">Belongs to the protein kinase superfamily. CMGC Ser/Thr protein kinase family. CDC2/CDKX subfamily.</text>
</comment>
<dbReference type="FunFam" id="3.30.200.20:FF:000021">
    <property type="entry name" value="probable serine/threonine-protein kinase At1g54610"/>
    <property type="match status" value="1"/>
</dbReference>
<feature type="region of interest" description="Disordered" evidence="8">
    <location>
        <begin position="836"/>
        <end position="856"/>
    </location>
</feature>
<reference evidence="10" key="1">
    <citation type="submission" date="2020-09" db="EMBL/GenBank/DDBJ databases">
        <title>Genome-Enabled Discovery of Anthraquinone Biosynthesis in Senna tora.</title>
        <authorList>
            <person name="Kang S.-H."/>
            <person name="Pandey R.P."/>
            <person name="Lee C.-M."/>
            <person name="Sim J.-S."/>
            <person name="Jeong J.-T."/>
            <person name="Choi B.-S."/>
            <person name="Jung M."/>
            <person name="Ginzburg D."/>
            <person name="Zhao K."/>
            <person name="Won S.Y."/>
            <person name="Oh T.-J."/>
            <person name="Yu Y."/>
            <person name="Kim N.-H."/>
            <person name="Lee O.R."/>
            <person name="Lee T.-H."/>
            <person name="Bashyal P."/>
            <person name="Kim T.-S."/>
            <person name="Lee W.-H."/>
            <person name="Kawkins C."/>
            <person name="Kim C.-K."/>
            <person name="Kim J.S."/>
            <person name="Ahn B.O."/>
            <person name="Rhee S.Y."/>
            <person name="Sohng J.K."/>
        </authorList>
    </citation>
    <scope>NUCLEOTIDE SEQUENCE</scope>
    <source>
        <tissue evidence="10">Leaf</tissue>
    </source>
</reference>
<evidence type="ECO:0000256" key="8">
    <source>
        <dbReference type="SAM" id="MobiDB-lite"/>
    </source>
</evidence>
<feature type="domain" description="Protein kinase" evidence="9">
    <location>
        <begin position="134"/>
        <end position="418"/>
    </location>
</feature>
<dbReference type="Gene3D" id="3.30.200.20">
    <property type="entry name" value="Phosphorylase Kinase, domain 1"/>
    <property type="match status" value="1"/>
</dbReference>
<keyword evidence="6 7" id="KW-0067">ATP-binding</keyword>
<keyword evidence="11" id="KW-1185">Reference proteome</keyword>
<dbReference type="GO" id="GO:0000307">
    <property type="term" value="C:cyclin-dependent protein kinase holoenzyme complex"/>
    <property type="evidence" value="ECO:0007669"/>
    <property type="project" value="TreeGrafter"/>
</dbReference>
<dbReference type="SUPFAM" id="SSF56112">
    <property type="entry name" value="Protein kinase-like (PK-like)"/>
    <property type="match status" value="1"/>
</dbReference>
<dbReference type="AlphaFoldDB" id="A0A834SRA2"/>
<evidence type="ECO:0000256" key="5">
    <source>
        <dbReference type="ARBA" id="ARBA00022777"/>
    </source>
</evidence>
<dbReference type="GO" id="GO:0005634">
    <property type="term" value="C:nucleus"/>
    <property type="evidence" value="ECO:0007669"/>
    <property type="project" value="TreeGrafter"/>
</dbReference>
<dbReference type="InterPro" id="IPR000719">
    <property type="entry name" value="Prot_kinase_dom"/>
</dbReference>
<dbReference type="InterPro" id="IPR008271">
    <property type="entry name" value="Ser/Thr_kinase_AS"/>
</dbReference>
<evidence type="ECO:0000256" key="3">
    <source>
        <dbReference type="ARBA" id="ARBA00022679"/>
    </source>
</evidence>
<dbReference type="FunFam" id="1.10.510.10:FF:000043">
    <property type="entry name" value="probable serine/threonine-protein kinase At1g54610"/>
    <property type="match status" value="1"/>
</dbReference>
<sequence length="856" mass="95283">MGCICSKTSAVEDNLEDLTKKLSASSRKGSQLSSSRLNSSKRDEGVWAKDKLDDIDVKISLIEKKGTESLRLYDDHVVKKEIEKPELVVLNNPGIGRVPKAAEGEQVAAGWPAWLSSVAGEAIKGWIPRSANTFERLCKIGQGTYSSVYKARDITHEKIVALKRVRFDNLDPESVKFMAREILVLRRLNHPNIIKLEGLITSQTSRSLYLIFEYMEHDLTGLASCPGIKFSEPQIKCYMQQLLSGLDHCHSRGVLHRDIKGSNLLIDNNGILKIADFGLASFFDPHHSVPLTSRVVTLWYRPPELLLGASHYGVAVDLWSTGCILGELYNGRPILPGKTEVEQLHRIFKLCGSPSEEYWLKLRLPHSKVFRPPHHYRRCIGETFKECATVSVKLIETLLSVDPAKRGTAASALKSEFFTTEPLACDSSSLPKYPPSKEMDAKFRDEESKRQGAVGGRDQKVGSGVRQEKEPRAHLPAKDHVDPRMSMQQGQRHSGLLVYPPHKQADVREMENNFSGHIYKRPSHSGPLVQGGGWAKGRKDADEGPLGSSRVSLSKLSNLMASRTLLSEDQEEKQVPLQTRKTIEGRKSVESTNGSESIRQDRKRQSQRIVDLCQIENGRAPTKELTPGGHGSRENKIYLSGPLLASSNNMDQMLKEHDRKIQEFSRRARIDKSRGDKFRPWRKMDKAKSVSIINCYLPSRMVSEFEIAHELPLDVLETELNNIISSNVGCLMPGKIREDSDHNAADFTFSSKLIPALFCSVSLPSNSSSSRLTTCLIVGLMLGSEFAQSKPKRSILSTSSITHPPLVFNLSSRAQYNSPISTRDISHSTIPGLPSSIGLLPQTTSKTNIPKPYTSD</sequence>
<dbReference type="PROSITE" id="PS50011">
    <property type="entry name" value="PROTEIN_KINASE_DOM"/>
    <property type="match status" value="1"/>
</dbReference>
<dbReference type="CDD" id="cd07840">
    <property type="entry name" value="STKc_CDK9_like"/>
    <property type="match status" value="1"/>
</dbReference>
<keyword evidence="3" id="KW-0808">Transferase</keyword>
<feature type="region of interest" description="Disordered" evidence="8">
    <location>
        <begin position="425"/>
        <end position="475"/>
    </location>
</feature>
<dbReference type="EMBL" id="JAAIUW010000012">
    <property type="protein sequence ID" value="KAF7805937.1"/>
    <property type="molecule type" value="Genomic_DNA"/>
</dbReference>
<evidence type="ECO:0000256" key="6">
    <source>
        <dbReference type="ARBA" id="ARBA00022840"/>
    </source>
</evidence>
<dbReference type="Pfam" id="PF00069">
    <property type="entry name" value="Pkinase"/>
    <property type="match status" value="1"/>
</dbReference>
<feature type="binding site" evidence="7">
    <location>
        <position position="163"/>
    </location>
    <ligand>
        <name>ATP</name>
        <dbReference type="ChEBI" id="CHEBI:30616"/>
    </ligand>
</feature>
<feature type="compositionally biased region" description="Polar residues" evidence="8">
    <location>
        <begin position="841"/>
        <end position="856"/>
    </location>
</feature>
<organism evidence="10 11">
    <name type="scientific">Senna tora</name>
    <dbReference type="NCBI Taxonomy" id="362788"/>
    <lineage>
        <taxon>Eukaryota</taxon>
        <taxon>Viridiplantae</taxon>
        <taxon>Streptophyta</taxon>
        <taxon>Embryophyta</taxon>
        <taxon>Tracheophyta</taxon>
        <taxon>Spermatophyta</taxon>
        <taxon>Magnoliopsida</taxon>
        <taxon>eudicotyledons</taxon>
        <taxon>Gunneridae</taxon>
        <taxon>Pentapetalae</taxon>
        <taxon>rosids</taxon>
        <taxon>fabids</taxon>
        <taxon>Fabales</taxon>
        <taxon>Fabaceae</taxon>
        <taxon>Caesalpinioideae</taxon>
        <taxon>Cassia clade</taxon>
        <taxon>Senna</taxon>
    </lineage>
</organism>
<dbReference type="GO" id="GO:0032968">
    <property type="term" value="P:positive regulation of transcription elongation by RNA polymerase II"/>
    <property type="evidence" value="ECO:0007669"/>
    <property type="project" value="TreeGrafter"/>
</dbReference>
<dbReference type="InterPro" id="IPR050108">
    <property type="entry name" value="CDK"/>
</dbReference>
<evidence type="ECO:0000256" key="1">
    <source>
        <dbReference type="ARBA" id="ARBA00006485"/>
    </source>
</evidence>
<dbReference type="OrthoDB" id="28397at2759"/>
<evidence type="ECO:0000259" key="9">
    <source>
        <dbReference type="PROSITE" id="PS50011"/>
    </source>
</evidence>
<evidence type="ECO:0000256" key="4">
    <source>
        <dbReference type="ARBA" id="ARBA00022741"/>
    </source>
</evidence>
<comment type="caution">
    <text evidence="10">The sequence shown here is derived from an EMBL/GenBank/DDBJ whole genome shotgun (WGS) entry which is preliminary data.</text>
</comment>
<keyword evidence="5 10" id="KW-0418">Kinase</keyword>
<name>A0A834SRA2_9FABA</name>
<dbReference type="InterPro" id="IPR011009">
    <property type="entry name" value="Kinase-like_dom_sf"/>
</dbReference>
<protein>
    <submittedName>
        <fullName evidence="10">Putative serine/threonine-protein kinase</fullName>
    </submittedName>
</protein>
<dbReference type="SMART" id="SM00220">
    <property type="entry name" value="S_TKc"/>
    <property type="match status" value="1"/>
</dbReference>
<dbReference type="PROSITE" id="PS00107">
    <property type="entry name" value="PROTEIN_KINASE_ATP"/>
    <property type="match status" value="1"/>
</dbReference>
<keyword evidence="4 7" id="KW-0547">Nucleotide-binding</keyword>
<feature type="region of interest" description="Disordered" evidence="8">
    <location>
        <begin position="564"/>
        <end position="607"/>
    </location>
</feature>
<dbReference type="Gene3D" id="1.10.510.10">
    <property type="entry name" value="Transferase(Phosphotransferase) domain 1"/>
    <property type="match status" value="1"/>
</dbReference>
<feature type="region of interest" description="Disordered" evidence="8">
    <location>
        <begin position="516"/>
        <end position="550"/>
    </location>
</feature>
<feature type="region of interest" description="Disordered" evidence="8">
    <location>
        <begin position="22"/>
        <end position="41"/>
    </location>
</feature>
<dbReference type="GO" id="GO:0008353">
    <property type="term" value="F:RNA polymerase II CTD heptapeptide repeat kinase activity"/>
    <property type="evidence" value="ECO:0007669"/>
    <property type="project" value="TreeGrafter"/>
</dbReference>
<dbReference type="InterPro" id="IPR017441">
    <property type="entry name" value="Protein_kinase_ATP_BS"/>
</dbReference>
<feature type="compositionally biased region" description="Basic and acidic residues" evidence="8">
    <location>
        <begin position="466"/>
        <end position="475"/>
    </location>
</feature>
<dbReference type="PANTHER" id="PTHR24056:SF380">
    <property type="entry name" value="PROTEIN KINASE DOMAIN-CONTAINING PROTEIN"/>
    <property type="match status" value="1"/>
</dbReference>
<dbReference type="GO" id="GO:0005524">
    <property type="term" value="F:ATP binding"/>
    <property type="evidence" value="ECO:0007669"/>
    <property type="project" value="UniProtKB-UniRule"/>
</dbReference>
<evidence type="ECO:0000313" key="11">
    <source>
        <dbReference type="Proteomes" id="UP000634136"/>
    </source>
</evidence>
<feature type="compositionally biased region" description="Basic and acidic residues" evidence="8">
    <location>
        <begin position="435"/>
        <end position="450"/>
    </location>
</feature>
<dbReference type="PROSITE" id="PS00108">
    <property type="entry name" value="PROTEIN_KINASE_ST"/>
    <property type="match status" value="1"/>
</dbReference>
<evidence type="ECO:0000256" key="2">
    <source>
        <dbReference type="ARBA" id="ARBA00022527"/>
    </source>
</evidence>
<keyword evidence="2" id="KW-0723">Serine/threonine-protein kinase</keyword>
<dbReference type="PANTHER" id="PTHR24056">
    <property type="entry name" value="CELL DIVISION PROTEIN KINASE"/>
    <property type="match status" value="1"/>
</dbReference>
<dbReference type="Proteomes" id="UP000634136">
    <property type="component" value="Unassembled WGS sequence"/>
</dbReference>
<evidence type="ECO:0000256" key="7">
    <source>
        <dbReference type="PROSITE-ProRule" id="PRU10141"/>
    </source>
</evidence>